<dbReference type="Gene3D" id="3.60.10.10">
    <property type="entry name" value="Endonuclease/exonuclease/phosphatase"/>
    <property type="match status" value="1"/>
</dbReference>
<dbReference type="PANTHER" id="PTHR31635:SF196">
    <property type="entry name" value="REVERSE TRANSCRIPTASE DOMAIN-CONTAINING PROTEIN-RELATED"/>
    <property type="match status" value="1"/>
</dbReference>
<proteinExistence type="predicted"/>
<dbReference type="GO" id="GO:0003824">
    <property type="term" value="F:catalytic activity"/>
    <property type="evidence" value="ECO:0007669"/>
    <property type="project" value="InterPro"/>
</dbReference>
<dbReference type="PANTHER" id="PTHR31635">
    <property type="entry name" value="REVERSE TRANSCRIPTASE DOMAIN-CONTAINING PROTEIN-RELATED"/>
    <property type="match status" value="1"/>
</dbReference>
<dbReference type="SUPFAM" id="SSF56219">
    <property type="entry name" value="DNase I-like"/>
    <property type="match status" value="1"/>
</dbReference>
<keyword evidence="4" id="KW-1185">Reference proteome</keyword>
<sequence>MDRGNLIRQLKFYSNNVNGLNVPCKRKEIMSQLKKGNFDIIALQETHISQRHGSHLINKLIGKEFFSSDIKKKRGVVLYVKDDIPATLQFKDQEGRIVAVQIIIDQQKILICNIYAPNGPQTKFVKDLRRKILETDFDHLIILGDFNGIMDLKLDTSRVTKSNKEERSRLIPQNLRNLKEEFDLKDIWRMNNRGIRDYTFYSYRHKTWSRIDMVWLSKTLCTKVEEINILPRDKSDHNPIIMRINHKKKNSKWRLDNNLLKKEEDIARNKKLTNEYFEANASPEISDQITWDAYKAVIRGYLIQQKAEKNKVKFLTLTRINKELNDTEKKLKENPSNTSLVNQIRSLQNNKRNLELEQSANQLKFIKQYNFENANKPGAWLARKIRKKKQQQPIIKIKKGNMTLTTDKDIIQEFEEFYTTLYKEENIDQDKIEEYLGAQKFNKITDDQRELLNKEITKEEIKKAMNSMKPNKAPGPDGFPIYFYRVLENELLPWLVKIMNAAMREKKIPESWTQADIVVIPKEEGEELEIRKFRPISLLNTDYKIFTTVLANRFKNFLNEWIGKEQNGFLPERYIKDNLRCVIDVIEYYDLHHQKEAILMSLDAEKAFDKLNWDFFKLLGKELDLGYYFLNALESIYNKQKARILINGQQSKDLIIGKGVRQGCPLSPLIFIFAIETLIRDIRCDEQLKGLKIRNYDFKIRAFADDILCIIEDPKNQIQKWIQKIENFGQLAGFYINKEKTKLLAKNISKKNQGIIQEKTALKFVTKLKYLGIWLASKNAKLLENNYWTKWKEIKKDLQQWQFLNISLLGRIAIIKMNVLPKLLYLFQNLPIIRNNSIFKEWNKEIMKFIWKNKKPRINYNTLTDVTKKGGLGLPNLQLYFEACALQWTIDWATLENESILTLEGMDLRRGWHAYIGYEKRKIEKNFGNHFIRSALIKIWEKYKPRFYNNKIPMWISPLEAEQRNILGWTIWPKYKDILIKKKEGYMLKSQEEIKKKFPGTSWFQYAQLNEQYNKDKRTGFGEIDNRWDKIMISKKKTISKIYGLLLEWATETNEIKNCMIKWAQNIGRPIKLVEWEEIWNKKLRYTYATDLKENWLKMFHRWYMTPQKLGLMYKNYDKKCWKCKSQEGSFYHLWWLCKKSKSYWKMIHQETQLILQLKFPLKPEYYLLGIVDSEFKLDKNDDILFTYCATAARMALAKTWKLEESPKKAAWIHKLEEIKNMDKLTFLLKESRGKPVRRTDWAKLEDYIKK</sequence>
<dbReference type="SUPFAM" id="SSF56672">
    <property type="entry name" value="DNA/RNA polymerases"/>
    <property type="match status" value="1"/>
</dbReference>
<dbReference type="Ensembl" id="ENSACAT00000057583.1">
    <property type="protein sequence ID" value="ENSACAP00000029899.1"/>
    <property type="gene ID" value="ENSACAG00000035059.1"/>
</dbReference>
<feature type="coiled-coil region" evidence="1">
    <location>
        <begin position="337"/>
        <end position="364"/>
    </location>
</feature>
<dbReference type="Pfam" id="PF00078">
    <property type="entry name" value="RVT_1"/>
    <property type="match status" value="1"/>
</dbReference>
<reference evidence="3 4" key="1">
    <citation type="submission" date="2009-12" db="EMBL/GenBank/DDBJ databases">
        <title>The Genome Sequence of Anolis carolinensis (Green Anole Lizard).</title>
        <authorList>
            <consortium name="The Genome Sequencing Platform"/>
            <person name="Di Palma F."/>
            <person name="Alfoldi J."/>
            <person name="Heiman D."/>
            <person name="Young S."/>
            <person name="Grabherr M."/>
            <person name="Johnson J."/>
            <person name="Lander E.S."/>
            <person name="Lindblad-Toh K."/>
        </authorList>
    </citation>
    <scope>NUCLEOTIDE SEQUENCE [LARGE SCALE GENOMIC DNA]</scope>
    <source>
        <strain evidence="3 4">JBL SC #1</strain>
    </source>
</reference>
<dbReference type="CDD" id="cd09076">
    <property type="entry name" value="L1-EN"/>
    <property type="match status" value="1"/>
</dbReference>
<dbReference type="AlphaFoldDB" id="A0A803T3V9"/>
<dbReference type="InParanoid" id="A0A803T3V9"/>
<reference evidence="3" key="3">
    <citation type="submission" date="2025-09" db="UniProtKB">
        <authorList>
            <consortium name="Ensembl"/>
        </authorList>
    </citation>
    <scope>IDENTIFICATION</scope>
</reference>
<evidence type="ECO:0000313" key="4">
    <source>
        <dbReference type="Proteomes" id="UP000001646"/>
    </source>
</evidence>
<keyword evidence="1" id="KW-0175">Coiled coil</keyword>
<dbReference type="InterPro" id="IPR036691">
    <property type="entry name" value="Endo/exonu/phosph_ase_sf"/>
</dbReference>
<dbReference type="InterPro" id="IPR043502">
    <property type="entry name" value="DNA/RNA_pol_sf"/>
</dbReference>
<dbReference type="PROSITE" id="PS50878">
    <property type="entry name" value="RT_POL"/>
    <property type="match status" value="1"/>
</dbReference>
<evidence type="ECO:0000256" key="1">
    <source>
        <dbReference type="SAM" id="Coils"/>
    </source>
</evidence>
<name>A0A803T3V9_ANOCA</name>
<feature type="domain" description="Reverse transcriptase" evidence="2">
    <location>
        <begin position="501"/>
        <end position="775"/>
    </location>
</feature>
<dbReference type="Pfam" id="PF03372">
    <property type="entry name" value="Exo_endo_phos"/>
    <property type="match status" value="1"/>
</dbReference>
<evidence type="ECO:0000313" key="3">
    <source>
        <dbReference type="Ensembl" id="ENSACAP00000029899.1"/>
    </source>
</evidence>
<dbReference type="GeneTree" id="ENSGT01150000286916"/>
<organism evidence="3 4">
    <name type="scientific">Anolis carolinensis</name>
    <name type="common">Green anole</name>
    <name type="synonym">American chameleon</name>
    <dbReference type="NCBI Taxonomy" id="28377"/>
    <lineage>
        <taxon>Eukaryota</taxon>
        <taxon>Metazoa</taxon>
        <taxon>Chordata</taxon>
        <taxon>Craniata</taxon>
        <taxon>Vertebrata</taxon>
        <taxon>Euteleostomi</taxon>
        <taxon>Lepidosauria</taxon>
        <taxon>Squamata</taxon>
        <taxon>Bifurcata</taxon>
        <taxon>Unidentata</taxon>
        <taxon>Episquamata</taxon>
        <taxon>Toxicofera</taxon>
        <taxon>Iguania</taxon>
        <taxon>Dactyloidae</taxon>
        <taxon>Anolis</taxon>
    </lineage>
</organism>
<dbReference type="Proteomes" id="UP000001646">
    <property type="component" value="Chromosome 2"/>
</dbReference>
<protein>
    <recommendedName>
        <fullName evidence="2">Reverse transcriptase domain-containing protein</fullName>
    </recommendedName>
</protein>
<accession>A0A803T3V9</accession>
<dbReference type="CDD" id="cd01650">
    <property type="entry name" value="RT_nLTR_like"/>
    <property type="match status" value="1"/>
</dbReference>
<reference evidence="3" key="2">
    <citation type="submission" date="2025-08" db="UniProtKB">
        <authorList>
            <consortium name="Ensembl"/>
        </authorList>
    </citation>
    <scope>IDENTIFICATION</scope>
</reference>
<dbReference type="InterPro" id="IPR000477">
    <property type="entry name" value="RT_dom"/>
</dbReference>
<evidence type="ECO:0000259" key="2">
    <source>
        <dbReference type="PROSITE" id="PS50878"/>
    </source>
</evidence>
<dbReference type="InterPro" id="IPR005135">
    <property type="entry name" value="Endo/exonuclease/phosphatase"/>
</dbReference>